<feature type="region of interest" description="Disordered" evidence="2">
    <location>
        <begin position="414"/>
        <end position="468"/>
    </location>
</feature>
<evidence type="ECO:0000313" key="5">
    <source>
        <dbReference type="EMBL" id="GGM56768.1"/>
    </source>
</evidence>
<dbReference type="Proteomes" id="UP000637578">
    <property type="component" value="Unassembled WGS sequence"/>
</dbReference>
<dbReference type="EMBL" id="BMMK01000012">
    <property type="protein sequence ID" value="GGM56768.1"/>
    <property type="molecule type" value="Genomic_DNA"/>
</dbReference>
<protein>
    <recommendedName>
        <fullName evidence="4">Cell envelope-related transcriptional attenuator domain-containing protein</fullName>
    </recommendedName>
</protein>
<evidence type="ECO:0000256" key="1">
    <source>
        <dbReference type="ARBA" id="ARBA00006068"/>
    </source>
</evidence>
<evidence type="ECO:0000259" key="4">
    <source>
        <dbReference type="Pfam" id="PF03816"/>
    </source>
</evidence>
<reference evidence="5" key="2">
    <citation type="submission" date="2020-09" db="EMBL/GenBank/DDBJ databases">
        <authorList>
            <person name="Sun Q."/>
            <person name="Zhou Y."/>
        </authorList>
    </citation>
    <scope>NUCLEOTIDE SEQUENCE</scope>
    <source>
        <strain evidence="5">CGMCC 4.5737</strain>
    </source>
</reference>
<name>A0A8J3C8W8_9PSEU</name>
<comment type="similarity">
    <text evidence="1">Belongs to the LytR/CpsA/Psr (LCP) family.</text>
</comment>
<evidence type="ECO:0000313" key="6">
    <source>
        <dbReference type="Proteomes" id="UP000637578"/>
    </source>
</evidence>
<evidence type="ECO:0000256" key="3">
    <source>
        <dbReference type="SAM" id="Phobius"/>
    </source>
</evidence>
<reference evidence="5" key="1">
    <citation type="journal article" date="2014" name="Int. J. Syst. Evol. Microbiol.">
        <title>Complete genome sequence of Corynebacterium casei LMG S-19264T (=DSM 44701T), isolated from a smear-ripened cheese.</title>
        <authorList>
            <consortium name="US DOE Joint Genome Institute (JGI-PGF)"/>
            <person name="Walter F."/>
            <person name="Albersmeier A."/>
            <person name="Kalinowski J."/>
            <person name="Ruckert C."/>
        </authorList>
    </citation>
    <scope>NUCLEOTIDE SEQUENCE</scope>
    <source>
        <strain evidence="5">CGMCC 4.5737</strain>
    </source>
</reference>
<feature type="transmembrane region" description="Helical" evidence="3">
    <location>
        <begin position="78"/>
        <end position="101"/>
    </location>
</feature>
<keyword evidence="3" id="KW-0472">Membrane</keyword>
<dbReference type="PANTHER" id="PTHR33392">
    <property type="entry name" value="POLYISOPRENYL-TEICHOIC ACID--PEPTIDOGLYCAN TEICHOIC ACID TRANSFERASE TAGU"/>
    <property type="match status" value="1"/>
</dbReference>
<comment type="caution">
    <text evidence="5">The sequence shown here is derived from an EMBL/GenBank/DDBJ whole genome shotgun (WGS) entry which is preliminary data.</text>
</comment>
<dbReference type="Pfam" id="PF03816">
    <property type="entry name" value="LytR_cpsA_psr"/>
    <property type="match status" value="1"/>
</dbReference>
<dbReference type="InterPro" id="IPR050922">
    <property type="entry name" value="LytR/CpsA/Psr_CW_biosynth"/>
</dbReference>
<dbReference type="AlphaFoldDB" id="A0A8J3C8W8"/>
<keyword evidence="3" id="KW-1133">Transmembrane helix</keyword>
<dbReference type="PANTHER" id="PTHR33392:SF6">
    <property type="entry name" value="POLYISOPRENYL-TEICHOIC ACID--PEPTIDOGLYCAN TEICHOIC ACID TRANSFERASE TAGU"/>
    <property type="match status" value="1"/>
</dbReference>
<dbReference type="NCBIfam" id="TIGR00350">
    <property type="entry name" value="lytR_cpsA_psr"/>
    <property type="match status" value="1"/>
</dbReference>
<organism evidence="5 6">
    <name type="scientific">Longimycelium tulufanense</name>
    <dbReference type="NCBI Taxonomy" id="907463"/>
    <lineage>
        <taxon>Bacteria</taxon>
        <taxon>Bacillati</taxon>
        <taxon>Actinomycetota</taxon>
        <taxon>Actinomycetes</taxon>
        <taxon>Pseudonocardiales</taxon>
        <taxon>Pseudonocardiaceae</taxon>
        <taxon>Longimycelium</taxon>
    </lineage>
</organism>
<keyword evidence="3" id="KW-0812">Transmembrane</keyword>
<feature type="compositionally biased region" description="Basic and acidic residues" evidence="2">
    <location>
        <begin position="9"/>
        <end position="34"/>
    </location>
</feature>
<sequence>MENGWRPARQHDRVPPRPLPHPDTEVTRPIGRVDGRRHRWNQPVSGTIRRHPEPRSTRGSAPPRRATARRGRGGFRRAAKIVTALAATTVLATTGFAWATLRDLQRGLLTSNALGDAAAAPGAPMNILLIGLDSRRDQQGRPLPREVLDQLHAGTSDNGGYNTNTLILIHVPAGGGKARAFSITRDSYVDVPGEGKRKIKEAYGLAKFRTEQRLMAQGVEDQATVEREGREAGRKATLTVVRNLTGVPINHFAEVNLAGFYQLATALGGVEVCLNNPVHDSFSGANFPAGKQTLGGAQALAFVRQRHGLTNGDIDRTHRQQAFLASVAHKLRDQGAFTNPATLQRLLDVAKQYVVIDRGWDLLSFARQAQNLSGGNMFFETLPIEGFAKINGQDVNLVNPDKTRKIVREAFGEKVGDKAAPTQGPGAAPALQPGTGAPGGNTTGVVEPNAAVAGPTTSDSEGEVVKVDGIPCVD</sequence>
<accession>A0A8J3C8W8</accession>
<proteinExistence type="inferred from homology"/>
<dbReference type="InterPro" id="IPR004474">
    <property type="entry name" value="LytR_CpsA_psr"/>
</dbReference>
<gene>
    <name evidence="5" type="ORF">GCM10012275_29870</name>
</gene>
<dbReference type="Gene3D" id="3.40.630.190">
    <property type="entry name" value="LCP protein"/>
    <property type="match status" value="1"/>
</dbReference>
<evidence type="ECO:0000256" key="2">
    <source>
        <dbReference type="SAM" id="MobiDB-lite"/>
    </source>
</evidence>
<keyword evidence="6" id="KW-1185">Reference proteome</keyword>
<feature type="region of interest" description="Disordered" evidence="2">
    <location>
        <begin position="1"/>
        <end position="74"/>
    </location>
</feature>
<feature type="domain" description="Cell envelope-related transcriptional attenuator" evidence="4">
    <location>
        <begin position="162"/>
        <end position="332"/>
    </location>
</feature>
<feature type="compositionally biased region" description="Low complexity" evidence="2">
    <location>
        <begin position="419"/>
        <end position="435"/>
    </location>
</feature>